<feature type="transmembrane region" description="Helical" evidence="1">
    <location>
        <begin position="384"/>
        <end position="406"/>
    </location>
</feature>
<evidence type="ECO:0000313" key="2">
    <source>
        <dbReference type="EMBL" id="GAA1966233.1"/>
    </source>
</evidence>
<gene>
    <name evidence="2" type="ORF">GCM10009838_24920</name>
</gene>
<name>A0ABN2RBA6_9ACTN</name>
<proteinExistence type="predicted"/>
<dbReference type="PANTHER" id="PTHR23527:SF1">
    <property type="entry name" value="BLL3282 PROTEIN"/>
    <property type="match status" value="1"/>
</dbReference>
<dbReference type="InterPro" id="IPR052952">
    <property type="entry name" value="MFS-Transporter"/>
</dbReference>
<keyword evidence="1" id="KW-1133">Transmembrane helix</keyword>
<dbReference type="InterPro" id="IPR011701">
    <property type="entry name" value="MFS"/>
</dbReference>
<accession>A0ABN2RBA6</accession>
<dbReference type="InterPro" id="IPR036259">
    <property type="entry name" value="MFS_trans_sf"/>
</dbReference>
<dbReference type="Proteomes" id="UP001499854">
    <property type="component" value="Unassembled WGS sequence"/>
</dbReference>
<feature type="transmembrane region" description="Helical" evidence="1">
    <location>
        <begin position="164"/>
        <end position="189"/>
    </location>
</feature>
<dbReference type="SUPFAM" id="SSF103473">
    <property type="entry name" value="MFS general substrate transporter"/>
    <property type="match status" value="1"/>
</dbReference>
<keyword evidence="1" id="KW-0812">Transmembrane</keyword>
<keyword evidence="1" id="KW-0472">Membrane</keyword>
<feature type="transmembrane region" description="Helical" evidence="1">
    <location>
        <begin position="284"/>
        <end position="307"/>
    </location>
</feature>
<comment type="caution">
    <text evidence="2">The sequence shown here is derived from an EMBL/GenBank/DDBJ whole genome shotgun (WGS) entry which is preliminary data.</text>
</comment>
<feature type="transmembrane region" description="Helical" evidence="1">
    <location>
        <begin position="12"/>
        <end position="30"/>
    </location>
</feature>
<dbReference type="PANTHER" id="PTHR23527">
    <property type="entry name" value="BLL3282 PROTEIN"/>
    <property type="match status" value="1"/>
</dbReference>
<feature type="transmembrane region" description="Helical" evidence="1">
    <location>
        <begin position="221"/>
        <end position="243"/>
    </location>
</feature>
<feature type="transmembrane region" description="Helical" evidence="1">
    <location>
        <begin position="103"/>
        <end position="124"/>
    </location>
</feature>
<organism evidence="2 3">
    <name type="scientific">Catenulispora subtropica</name>
    <dbReference type="NCBI Taxonomy" id="450798"/>
    <lineage>
        <taxon>Bacteria</taxon>
        <taxon>Bacillati</taxon>
        <taxon>Actinomycetota</taxon>
        <taxon>Actinomycetes</taxon>
        <taxon>Catenulisporales</taxon>
        <taxon>Catenulisporaceae</taxon>
        <taxon>Catenulispora</taxon>
    </lineage>
</organism>
<feature type="transmembrane region" description="Helical" evidence="1">
    <location>
        <begin position="78"/>
        <end position="97"/>
    </location>
</feature>
<evidence type="ECO:0000313" key="3">
    <source>
        <dbReference type="Proteomes" id="UP001499854"/>
    </source>
</evidence>
<protein>
    <recommendedName>
        <fullName evidence="4">Major facilitator superfamily MFS_1</fullName>
    </recommendedName>
</protein>
<feature type="transmembrane region" description="Helical" evidence="1">
    <location>
        <begin position="249"/>
        <end position="272"/>
    </location>
</feature>
<feature type="transmembrane region" description="Helical" evidence="1">
    <location>
        <begin position="313"/>
        <end position="337"/>
    </location>
</feature>
<feature type="transmembrane region" description="Helical" evidence="1">
    <location>
        <begin position="42"/>
        <end position="66"/>
    </location>
</feature>
<sequence length="430" mass="42368">MKSAKPPIPASIIPVALVTQVAVSMVQQGLPSISIPLQRDLHVGLAGLGLVLGAANAATAASVYAWGRWSDRVGDRRVLLAGLSVAVPGLVAAGGAASSEYRAWTIAGLSVAGVGVGAGTAALARALADRVPGRRLGLVLGLRQAAVPVGGLVAAALLPAAVGMAGVGAAFDVLGLACIVAGLGVAFGLPATPRPVPPSDAAAIAEAPAIPAGRLAGLPTLLAANACYCVAQTGAVALSVAAWHTAIGIGVTPAVIMFVAVQSFSGVLRIGLGRFGDRRPDQEPAVLIVLGACTATLLTMLALAHIARVPAALQAGLLMAACLPAGGWNGLAFAVSTRLAVRSGNRHRLGRIHGLQNTVLFTAVGLTPPALTAVTASAGWTACWALLAAGAAAGALIHALSSASFARPVPPSTARQEPLACASPAPTTSS</sequence>
<keyword evidence="3" id="KW-1185">Reference proteome</keyword>
<evidence type="ECO:0008006" key="4">
    <source>
        <dbReference type="Google" id="ProtNLM"/>
    </source>
</evidence>
<feature type="transmembrane region" description="Helical" evidence="1">
    <location>
        <begin position="358"/>
        <end position="378"/>
    </location>
</feature>
<dbReference type="RefSeq" id="WP_344657122.1">
    <property type="nucleotide sequence ID" value="NZ_BAAAQM010000011.1"/>
</dbReference>
<reference evidence="2 3" key="1">
    <citation type="journal article" date="2019" name="Int. J. Syst. Evol. Microbiol.">
        <title>The Global Catalogue of Microorganisms (GCM) 10K type strain sequencing project: providing services to taxonomists for standard genome sequencing and annotation.</title>
        <authorList>
            <consortium name="The Broad Institute Genomics Platform"/>
            <consortium name="The Broad Institute Genome Sequencing Center for Infectious Disease"/>
            <person name="Wu L."/>
            <person name="Ma J."/>
        </authorList>
    </citation>
    <scope>NUCLEOTIDE SEQUENCE [LARGE SCALE GENOMIC DNA]</scope>
    <source>
        <strain evidence="2 3">JCM 16013</strain>
    </source>
</reference>
<dbReference type="Pfam" id="PF07690">
    <property type="entry name" value="MFS_1"/>
    <property type="match status" value="1"/>
</dbReference>
<dbReference type="Gene3D" id="1.20.1250.20">
    <property type="entry name" value="MFS general substrate transporter like domains"/>
    <property type="match status" value="1"/>
</dbReference>
<evidence type="ECO:0000256" key="1">
    <source>
        <dbReference type="SAM" id="Phobius"/>
    </source>
</evidence>
<feature type="transmembrane region" description="Helical" evidence="1">
    <location>
        <begin position="136"/>
        <end position="158"/>
    </location>
</feature>
<dbReference type="EMBL" id="BAAAQM010000011">
    <property type="protein sequence ID" value="GAA1966233.1"/>
    <property type="molecule type" value="Genomic_DNA"/>
</dbReference>